<feature type="domain" description="Flagellar hook-associated protein 2 C-terminal" evidence="7">
    <location>
        <begin position="408"/>
        <end position="667"/>
    </location>
</feature>
<keyword evidence="4 5" id="KW-0975">Bacterial flagellum</keyword>
<dbReference type="GO" id="GO:0005576">
    <property type="term" value="C:extracellular region"/>
    <property type="evidence" value="ECO:0007669"/>
    <property type="project" value="UniProtKB-SubCell"/>
</dbReference>
<dbReference type="GO" id="GO:0071973">
    <property type="term" value="P:bacterial-type flagellum-dependent cell motility"/>
    <property type="evidence" value="ECO:0007669"/>
    <property type="project" value="TreeGrafter"/>
</dbReference>
<evidence type="ECO:0000256" key="2">
    <source>
        <dbReference type="ARBA" id="ARBA00011255"/>
    </source>
</evidence>
<evidence type="ECO:0000256" key="5">
    <source>
        <dbReference type="RuleBase" id="RU362066"/>
    </source>
</evidence>
<keyword evidence="9" id="KW-1185">Reference proteome</keyword>
<keyword evidence="8" id="KW-0969">Cilium</keyword>
<dbReference type="RefSeq" id="WP_101640486.1">
    <property type="nucleotide sequence ID" value="NZ_PGUY01000013.1"/>
</dbReference>
<comment type="function">
    <text evidence="5">Required for morphogenesis and for the elongation of the flagellar filament by facilitating polymerization of the flagellin monomers at the tip of growing filament. Forms a capping structure, which prevents flagellin subunits (transported through the central channel of the flagellum) from leaking out without polymerization at the distal end.</text>
</comment>
<dbReference type="InterPro" id="IPR040026">
    <property type="entry name" value="FliD"/>
</dbReference>
<dbReference type="GO" id="GO:0009424">
    <property type="term" value="C:bacterial-type flagellum hook"/>
    <property type="evidence" value="ECO:0007669"/>
    <property type="project" value="UniProtKB-UniRule"/>
</dbReference>
<keyword evidence="8" id="KW-0966">Cell projection</keyword>
<dbReference type="PANTHER" id="PTHR30288:SF0">
    <property type="entry name" value="FLAGELLAR HOOK-ASSOCIATED PROTEIN 2"/>
    <property type="match status" value="1"/>
</dbReference>
<keyword evidence="8" id="KW-0282">Flagellum</keyword>
<evidence type="ECO:0000256" key="3">
    <source>
        <dbReference type="ARBA" id="ARBA00023054"/>
    </source>
</evidence>
<comment type="subunit">
    <text evidence="2 5">Homopentamer.</text>
</comment>
<dbReference type="InterPro" id="IPR003481">
    <property type="entry name" value="FliD_N"/>
</dbReference>
<dbReference type="Pfam" id="PF02465">
    <property type="entry name" value="FliD_N"/>
    <property type="match status" value="1"/>
</dbReference>
<comment type="subcellular location">
    <subcellularLocation>
        <location evidence="5">Secreted</location>
    </subcellularLocation>
    <subcellularLocation>
        <location evidence="5">Bacterial flagellum</location>
    </subcellularLocation>
</comment>
<evidence type="ECO:0000313" key="9">
    <source>
        <dbReference type="Proteomes" id="UP000234748"/>
    </source>
</evidence>
<sequence length="681" mass="74725">MVRISGLASGMDIDTMVKDLMKAERLPMDKMKQKKQVLEWQKEDCRSMNTLLYDFRNQLFNMKLSSSYRAKETSSSTESKVTATASASASNGSYTISKVTQLAEAATKASVSGISAGSGKVDLTKSLNQAAGQFAAGADFDWKYGSVEYQKIAVPESGKTFKLNLPETVSLKNITTDSVVQVDGKAYKVVSGKPADDNQVGLDESGNLMFLNDINKGSTIDVDYYTHFKVDELTLSKDAKEFQLSKAAINASSLNIKVGTSLTLKAIISGTTGKVDLVDEADGKTVKGSIDLDTGKVTLNDAFSEETKITASYQQKYFTFGITSHTSQGIVTEKFGVQGSESLNNVISRVNSSTAGVTMFYDTASDKMSMTRKETGNFNGEETDPEIVTDGGFINDVLKFSTAVEKGGKNAVFMLNGLETNRSSNSFEVNGVTFTLKQTFDDTVSISTKNDSQKIYDNIKGLVDKYNELIGKISSKISQERYRDFQPLSDEERESLTDKQQEQWEEKAKSGLIKRDPILSDVLNKMRIDLSTPVNSAANSLYKQLSNLGIKTTSNYLEGGKLEIDEAKLKKAIGEDPEGVEALFTANGTTSSQRGIVQRLYDSVDQAWNKVKIKAGTALSVNSQFTIGRDLNSLDTRINSFEDRLVQAEDRYYRQFTAMEKAIQKSNSQSTYLMQQFGGGY</sequence>
<evidence type="ECO:0000259" key="7">
    <source>
        <dbReference type="Pfam" id="PF07195"/>
    </source>
</evidence>
<protein>
    <recommendedName>
        <fullName evidence="5">Flagellar hook-associated protein 2</fullName>
        <shortName evidence="5">HAP2</shortName>
    </recommendedName>
    <alternativeName>
        <fullName evidence="5">Flagellar cap protein</fullName>
    </alternativeName>
</protein>
<evidence type="ECO:0000256" key="1">
    <source>
        <dbReference type="ARBA" id="ARBA00009764"/>
    </source>
</evidence>
<reference evidence="8 9" key="1">
    <citation type="submission" date="2017-11" db="EMBL/GenBank/DDBJ databases">
        <title>Comparitive Functional Genomics of Dry Heat Resistant strains isolated from the Viking Spacecraft.</title>
        <authorList>
            <person name="Seuylemezian A."/>
            <person name="Cooper K."/>
            <person name="Vaishampayan P."/>
        </authorList>
    </citation>
    <scope>NUCLEOTIDE SEQUENCE [LARGE SCALE GENOMIC DNA]</scope>
    <source>
        <strain evidence="8 9">V1-29</strain>
    </source>
</reference>
<keyword evidence="5" id="KW-0964">Secreted</keyword>
<dbReference type="InterPro" id="IPR010809">
    <property type="entry name" value="FliD_C"/>
</dbReference>
<dbReference type="GO" id="GO:0009421">
    <property type="term" value="C:bacterial-type flagellum filament cap"/>
    <property type="evidence" value="ECO:0007669"/>
    <property type="project" value="InterPro"/>
</dbReference>
<comment type="caution">
    <text evidence="8">The sequence shown here is derived from an EMBL/GenBank/DDBJ whole genome shotgun (WGS) entry which is preliminary data.</text>
</comment>
<evidence type="ECO:0000313" key="8">
    <source>
        <dbReference type="EMBL" id="PLT31074.1"/>
    </source>
</evidence>
<dbReference type="OrthoDB" id="9776025at2"/>
<evidence type="ECO:0000256" key="4">
    <source>
        <dbReference type="ARBA" id="ARBA00023143"/>
    </source>
</evidence>
<gene>
    <name evidence="8" type="ORF">CUU66_04550</name>
</gene>
<dbReference type="EMBL" id="PGUY01000013">
    <property type="protein sequence ID" value="PLT31074.1"/>
    <property type="molecule type" value="Genomic_DNA"/>
</dbReference>
<dbReference type="AlphaFoldDB" id="A0A2N5M9P1"/>
<name>A0A2N5M9P1_9BACI</name>
<proteinExistence type="inferred from homology"/>
<organism evidence="8 9">
    <name type="scientific">Peribacillus deserti</name>
    <dbReference type="NCBI Taxonomy" id="673318"/>
    <lineage>
        <taxon>Bacteria</taxon>
        <taxon>Bacillati</taxon>
        <taxon>Bacillota</taxon>
        <taxon>Bacilli</taxon>
        <taxon>Bacillales</taxon>
        <taxon>Bacillaceae</taxon>
        <taxon>Peribacillus</taxon>
    </lineage>
</organism>
<keyword evidence="3" id="KW-0175">Coiled coil</keyword>
<dbReference type="Proteomes" id="UP000234748">
    <property type="component" value="Unassembled WGS sequence"/>
</dbReference>
<dbReference type="GO" id="GO:0007155">
    <property type="term" value="P:cell adhesion"/>
    <property type="evidence" value="ECO:0007669"/>
    <property type="project" value="InterPro"/>
</dbReference>
<dbReference type="PANTHER" id="PTHR30288">
    <property type="entry name" value="FLAGELLAR CAP/ASSEMBLY PROTEIN FLID"/>
    <property type="match status" value="1"/>
</dbReference>
<comment type="similarity">
    <text evidence="1 5">Belongs to the FliD family.</text>
</comment>
<accession>A0A2N5M9P1</accession>
<feature type="domain" description="Flagellar hook-associated protein 2 N-terminal" evidence="6">
    <location>
        <begin position="9"/>
        <end position="105"/>
    </location>
</feature>
<dbReference type="Pfam" id="PF07195">
    <property type="entry name" value="FliD_C"/>
    <property type="match status" value="1"/>
</dbReference>
<evidence type="ECO:0000259" key="6">
    <source>
        <dbReference type="Pfam" id="PF02465"/>
    </source>
</evidence>